<proteinExistence type="predicted"/>
<feature type="transmembrane region" description="Helical" evidence="2">
    <location>
        <begin position="184"/>
        <end position="205"/>
    </location>
</feature>
<feature type="transmembrane region" description="Helical" evidence="2">
    <location>
        <begin position="316"/>
        <end position="342"/>
    </location>
</feature>
<name>A0A7S2TPL4_9EUKA</name>
<sequence length="443" mass="49813">MLSVNLCRIFFGVKMPMLKPSWEYHMPRILKKQENQQRKRSSRMGQRVAPIATPEPAHSERNTDAKVTGSDSKNLVQRLETKVIGEAEWLEEEACCRRVRAVGPILARGIEKAHEKISARPCLLKPWLCIILYIYRLPLALMSYFSVAFAPELMCFTLVLDLWDTATDVLLVSQARNESAGYQAWLIIALFLGAWNLIYEILWMFQPRAAMVQFRAFTVLGITTLNSERRKLAGFGTGTWVMFGRCVSEDGLVMVAALLRGEKITGTAEQIAFATSLTFIALCILQMLGVICWTYARSFSKLSNDRWKDCAEVSVVITSFCVYMTCIGVTLTLWCNFIFLFWEESQYNAIEKAFLHLAGVAVVFMACVSLGVFQTILPGTPVNSTEFAPSMAITNIDEECALCFDCEAESEDNIEKRRKFEVAACIHLLDAVSDDPAVAVRCC</sequence>
<feature type="region of interest" description="Disordered" evidence="1">
    <location>
        <begin position="33"/>
        <end position="70"/>
    </location>
</feature>
<dbReference type="AlphaFoldDB" id="A0A7S2TPL4"/>
<keyword evidence="2" id="KW-0812">Transmembrane</keyword>
<evidence type="ECO:0000256" key="1">
    <source>
        <dbReference type="SAM" id="MobiDB-lite"/>
    </source>
</evidence>
<evidence type="ECO:0000313" key="3">
    <source>
        <dbReference type="EMBL" id="CAD9763529.1"/>
    </source>
</evidence>
<reference evidence="3" key="1">
    <citation type="submission" date="2021-01" db="EMBL/GenBank/DDBJ databases">
        <authorList>
            <person name="Corre E."/>
            <person name="Pelletier E."/>
            <person name="Niang G."/>
            <person name="Scheremetjew M."/>
            <person name="Finn R."/>
            <person name="Kale V."/>
            <person name="Holt S."/>
            <person name="Cochrane G."/>
            <person name="Meng A."/>
            <person name="Brown T."/>
            <person name="Cohen L."/>
        </authorList>
    </citation>
    <scope>NUCLEOTIDE SEQUENCE</scope>
    <source>
        <strain evidence="3">CCMP622</strain>
    </source>
</reference>
<accession>A0A7S2TPL4</accession>
<evidence type="ECO:0000256" key="2">
    <source>
        <dbReference type="SAM" id="Phobius"/>
    </source>
</evidence>
<feature type="transmembrane region" description="Helical" evidence="2">
    <location>
        <begin position="141"/>
        <end position="163"/>
    </location>
</feature>
<keyword evidence="2" id="KW-1133">Transmembrane helix</keyword>
<evidence type="ECO:0008006" key="4">
    <source>
        <dbReference type="Google" id="ProtNLM"/>
    </source>
</evidence>
<feature type="transmembrane region" description="Helical" evidence="2">
    <location>
        <begin position="271"/>
        <end position="296"/>
    </location>
</feature>
<feature type="transmembrane region" description="Helical" evidence="2">
    <location>
        <begin position="354"/>
        <end position="377"/>
    </location>
</feature>
<protein>
    <recommendedName>
        <fullName evidence="4">Transmembrane protein</fullName>
    </recommendedName>
</protein>
<gene>
    <name evidence="3" type="ORF">LSP00402_LOCUS9695</name>
</gene>
<keyword evidence="2" id="KW-0472">Membrane</keyword>
<dbReference type="EMBL" id="HBHP01015634">
    <property type="protein sequence ID" value="CAD9763529.1"/>
    <property type="molecule type" value="Transcribed_RNA"/>
</dbReference>
<organism evidence="3">
    <name type="scientific">Lotharella oceanica</name>
    <dbReference type="NCBI Taxonomy" id="641309"/>
    <lineage>
        <taxon>Eukaryota</taxon>
        <taxon>Sar</taxon>
        <taxon>Rhizaria</taxon>
        <taxon>Cercozoa</taxon>
        <taxon>Chlorarachniophyceae</taxon>
        <taxon>Lotharella</taxon>
    </lineage>
</organism>